<proteinExistence type="predicted"/>
<dbReference type="Proteomes" id="UP000245207">
    <property type="component" value="Unassembled WGS sequence"/>
</dbReference>
<gene>
    <name evidence="1" type="ORF">CTI12_AA070920</name>
</gene>
<dbReference type="EMBL" id="PKPP01000426">
    <property type="protein sequence ID" value="PWA92904.1"/>
    <property type="molecule type" value="Genomic_DNA"/>
</dbReference>
<sequence>MESPQSPKMYLANGLGIDVMGGVNEEYYRIMVSEEPCNPTYLKNYAQLLQYAKFLGASA</sequence>
<comment type="caution">
    <text evidence="1">The sequence shown here is derived from an EMBL/GenBank/DDBJ whole genome shotgun (WGS) entry which is preliminary data.</text>
</comment>
<accession>A0A2U1Q4F8</accession>
<reference evidence="1 2" key="1">
    <citation type="journal article" date="2018" name="Mol. Plant">
        <title>The genome of Artemisia annua provides insight into the evolution of Asteraceae family and artemisinin biosynthesis.</title>
        <authorList>
            <person name="Shen Q."/>
            <person name="Zhang L."/>
            <person name="Liao Z."/>
            <person name="Wang S."/>
            <person name="Yan T."/>
            <person name="Shi P."/>
            <person name="Liu M."/>
            <person name="Fu X."/>
            <person name="Pan Q."/>
            <person name="Wang Y."/>
            <person name="Lv Z."/>
            <person name="Lu X."/>
            <person name="Zhang F."/>
            <person name="Jiang W."/>
            <person name="Ma Y."/>
            <person name="Chen M."/>
            <person name="Hao X."/>
            <person name="Li L."/>
            <person name="Tang Y."/>
            <person name="Lv G."/>
            <person name="Zhou Y."/>
            <person name="Sun X."/>
            <person name="Brodelius P.E."/>
            <person name="Rose J.K.C."/>
            <person name="Tang K."/>
        </authorList>
    </citation>
    <scope>NUCLEOTIDE SEQUENCE [LARGE SCALE GENOMIC DNA]</scope>
    <source>
        <strain evidence="2">cv. Huhao1</strain>
        <tissue evidence="1">Leaf</tissue>
    </source>
</reference>
<dbReference type="OrthoDB" id="1919713at2759"/>
<dbReference type="AlphaFoldDB" id="A0A2U1Q4F8"/>
<protein>
    <submittedName>
        <fullName evidence="1">Uncharacterized protein</fullName>
    </submittedName>
</protein>
<evidence type="ECO:0000313" key="2">
    <source>
        <dbReference type="Proteomes" id="UP000245207"/>
    </source>
</evidence>
<organism evidence="1 2">
    <name type="scientific">Artemisia annua</name>
    <name type="common">Sweet wormwood</name>
    <dbReference type="NCBI Taxonomy" id="35608"/>
    <lineage>
        <taxon>Eukaryota</taxon>
        <taxon>Viridiplantae</taxon>
        <taxon>Streptophyta</taxon>
        <taxon>Embryophyta</taxon>
        <taxon>Tracheophyta</taxon>
        <taxon>Spermatophyta</taxon>
        <taxon>Magnoliopsida</taxon>
        <taxon>eudicotyledons</taxon>
        <taxon>Gunneridae</taxon>
        <taxon>Pentapetalae</taxon>
        <taxon>asterids</taxon>
        <taxon>campanulids</taxon>
        <taxon>Asterales</taxon>
        <taxon>Asteraceae</taxon>
        <taxon>Asteroideae</taxon>
        <taxon>Anthemideae</taxon>
        <taxon>Artemisiinae</taxon>
        <taxon>Artemisia</taxon>
    </lineage>
</organism>
<evidence type="ECO:0000313" key="1">
    <source>
        <dbReference type="EMBL" id="PWA92904.1"/>
    </source>
</evidence>
<keyword evidence="2" id="KW-1185">Reference proteome</keyword>
<name>A0A2U1Q4F8_ARTAN</name>